<organism evidence="1 2">
    <name type="scientific">Trichococcus palustris</name>
    <dbReference type="NCBI Taxonomy" id="140314"/>
    <lineage>
        <taxon>Bacteria</taxon>
        <taxon>Bacillati</taxon>
        <taxon>Bacillota</taxon>
        <taxon>Bacilli</taxon>
        <taxon>Lactobacillales</taxon>
        <taxon>Carnobacteriaceae</taxon>
        <taxon>Trichococcus</taxon>
    </lineage>
</organism>
<sequence length="64" mass="7049">MIKNIFPYLNFEGQSKEAAHFYAEVLGAEILSMTTFAEGNSGPEAFPLPDGAKNLIVNYPRLKS</sequence>
<proteinExistence type="predicted"/>
<dbReference type="SUPFAM" id="SSF54593">
    <property type="entry name" value="Glyoxalase/Bleomycin resistance protein/Dihydroxybiphenyl dioxygenase"/>
    <property type="match status" value="1"/>
</dbReference>
<keyword evidence="1" id="KW-0560">Oxidoreductase</keyword>
<evidence type="ECO:0000313" key="2">
    <source>
        <dbReference type="Proteomes" id="UP000242754"/>
    </source>
</evidence>
<dbReference type="RefSeq" id="WP_087029832.1">
    <property type="nucleotide sequence ID" value="NZ_FJNE01000001.1"/>
</dbReference>
<gene>
    <name evidence="1" type="ORF">Tpal_100</name>
</gene>
<protein>
    <submittedName>
        <fullName evidence="1">Glyoxalase/bleomycin resistance protein/dihydroxybiphenyl dioxygenase</fullName>
    </submittedName>
</protein>
<evidence type="ECO:0000313" key="1">
    <source>
        <dbReference type="EMBL" id="CZQ80622.1"/>
    </source>
</evidence>
<dbReference type="Gene3D" id="3.10.180.10">
    <property type="entry name" value="2,3-Dihydroxybiphenyl 1,2-Dioxygenase, domain 1"/>
    <property type="match status" value="1"/>
</dbReference>
<name>A0A143Y5Z7_9LACT</name>
<dbReference type="OrthoDB" id="9795306at2"/>
<accession>A0A143Y5Z7</accession>
<dbReference type="EMBL" id="FJNE01000001">
    <property type="protein sequence ID" value="CZQ80622.1"/>
    <property type="molecule type" value="Genomic_DNA"/>
</dbReference>
<dbReference type="STRING" id="140314.SAMN04488076_102192"/>
<dbReference type="AlphaFoldDB" id="A0A143Y5Z7"/>
<dbReference type="InterPro" id="IPR029068">
    <property type="entry name" value="Glyas_Bleomycin-R_OHBP_Dase"/>
</dbReference>
<dbReference type="GO" id="GO:0051213">
    <property type="term" value="F:dioxygenase activity"/>
    <property type="evidence" value="ECO:0007669"/>
    <property type="project" value="UniProtKB-KW"/>
</dbReference>
<keyword evidence="2" id="KW-1185">Reference proteome</keyword>
<reference evidence="1 2" key="1">
    <citation type="submission" date="2016-02" db="EMBL/GenBank/DDBJ databases">
        <authorList>
            <person name="Wen L."/>
            <person name="He K."/>
            <person name="Yang H."/>
        </authorList>
    </citation>
    <scope>NUCLEOTIDE SEQUENCE [LARGE SCALE GENOMIC DNA]</scope>
    <source>
        <strain evidence="1">Trichococcus palustris</strain>
    </source>
</reference>
<dbReference type="Proteomes" id="UP000242754">
    <property type="component" value="Unassembled WGS sequence"/>
</dbReference>
<keyword evidence="1" id="KW-0223">Dioxygenase</keyword>